<evidence type="ECO:0000259" key="1">
    <source>
        <dbReference type="Pfam" id="PF20076"/>
    </source>
</evidence>
<accession>A0A9D1MB75</accession>
<evidence type="ECO:0000313" key="3">
    <source>
        <dbReference type="Proteomes" id="UP000824109"/>
    </source>
</evidence>
<evidence type="ECO:0000313" key="2">
    <source>
        <dbReference type="EMBL" id="HIU57077.1"/>
    </source>
</evidence>
<protein>
    <recommendedName>
        <fullName evidence="1">DUF6472 domain-containing protein</fullName>
    </recommendedName>
</protein>
<dbReference type="InterPro" id="IPR045525">
    <property type="entry name" value="DUF6472"/>
</dbReference>
<sequence>MVKAECDICMNYAYDEEYECMMCTVDMDEDELYSLSARKFRSCPYFRPGDDYTVVKRQI</sequence>
<reference evidence="2" key="2">
    <citation type="journal article" date="2021" name="PeerJ">
        <title>Extensive microbial diversity within the chicken gut microbiome revealed by metagenomics and culture.</title>
        <authorList>
            <person name="Gilroy R."/>
            <person name="Ravi A."/>
            <person name="Getino M."/>
            <person name="Pursley I."/>
            <person name="Horton D.L."/>
            <person name="Alikhan N.F."/>
            <person name="Baker D."/>
            <person name="Gharbi K."/>
            <person name="Hall N."/>
            <person name="Watson M."/>
            <person name="Adriaenssens E.M."/>
            <person name="Foster-Nyarko E."/>
            <person name="Jarju S."/>
            <person name="Secka A."/>
            <person name="Antonio M."/>
            <person name="Oren A."/>
            <person name="Chaudhuri R.R."/>
            <person name="La Ragione R."/>
            <person name="Hildebrand F."/>
            <person name="Pallen M.J."/>
        </authorList>
    </citation>
    <scope>NUCLEOTIDE SEQUENCE</scope>
    <source>
        <strain evidence="2">USAMLcec3-3695</strain>
    </source>
</reference>
<dbReference type="EMBL" id="DVNB01000049">
    <property type="protein sequence ID" value="HIU57077.1"/>
    <property type="molecule type" value="Genomic_DNA"/>
</dbReference>
<comment type="caution">
    <text evidence="2">The sequence shown here is derived from an EMBL/GenBank/DDBJ whole genome shotgun (WGS) entry which is preliminary data.</text>
</comment>
<proteinExistence type="predicted"/>
<gene>
    <name evidence="2" type="ORF">IAA61_04600</name>
</gene>
<dbReference type="Proteomes" id="UP000824109">
    <property type="component" value="Unassembled WGS sequence"/>
</dbReference>
<name>A0A9D1MB75_9FIRM</name>
<reference evidence="2" key="1">
    <citation type="submission" date="2020-10" db="EMBL/GenBank/DDBJ databases">
        <authorList>
            <person name="Gilroy R."/>
        </authorList>
    </citation>
    <scope>NUCLEOTIDE SEQUENCE</scope>
    <source>
        <strain evidence="2">USAMLcec3-3695</strain>
    </source>
</reference>
<organism evidence="2 3">
    <name type="scientific">Candidatus Ornithomonoglobus merdipullorum</name>
    <dbReference type="NCBI Taxonomy" id="2840895"/>
    <lineage>
        <taxon>Bacteria</taxon>
        <taxon>Bacillati</taxon>
        <taxon>Bacillota</taxon>
        <taxon>Clostridia</taxon>
        <taxon>Candidatus Ornithomonoglobus</taxon>
    </lineage>
</organism>
<dbReference type="Pfam" id="PF20076">
    <property type="entry name" value="DUF6472"/>
    <property type="match status" value="1"/>
</dbReference>
<feature type="domain" description="DUF6472" evidence="1">
    <location>
        <begin position="4"/>
        <end position="59"/>
    </location>
</feature>
<dbReference type="AlphaFoldDB" id="A0A9D1MB75"/>